<dbReference type="CDD" id="cd00827">
    <property type="entry name" value="init_cond_enzymes"/>
    <property type="match status" value="1"/>
</dbReference>
<evidence type="ECO:0000256" key="4">
    <source>
        <dbReference type="PIRSR" id="PIRSR611554-2"/>
    </source>
</evidence>
<dbReference type="NCBIfam" id="TIGR01835">
    <property type="entry name" value="HMG-CoA-S_prok"/>
    <property type="match status" value="1"/>
</dbReference>
<evidence type="ECO:0000256" key="2">
    <source>
        <dbReference type="ARBA" id="ARBA00022679"/>
    </source>
</evidence>
<comment type="similarity">
    <text evidence="1">Belongs to the thiolase-like superfamily. HMG-CoA synthase family.</text>
</comment>
<dbReference type="Pfam" id="PF08540">
    <property type="entry name" value="HMG_CoA_synt_C"/>
    <property type="match status" value="1"/>
</dbReference>
<dbReference type="RefSeq" id="WP_103428491.1">
    <property type="nucleotide sequence ID" value="NZ_CP118925.1"/>
</dbReference>
<dbReference type="GO" id="GO:0006084">
    <property type="term" value="P:acetyl-CoA metabolic process"/>
    <property type="evidence" value="ECO:0007669"/>
    <property type="project" value="InterPro"/>
</dbReference>
<sequence length="389" mass="43321">MNVGIDKIGFFTPNYYVDMVDLANARNENPNKYLIGIGQTEQAVIPNTQDTVTMAANAALQVIDDSNRDKISLIILGTETGIDNSKSGAIYLQNLLGLSRHARAFEIKQACYGATAGIQMAKEFVSLHPNQQALVVGADVARYGVRTAGEVTQGGGAVAMTIAADSTILKLSKNSSVYSDDIMDFWRPLNRTEALVDGHYSNDIYQQFFVKTIHDYLQTNDMNLTDLSALVFHLPYTKMGLKGLREILPELSETDQKHFLSEFEASRVYNKRVGNLYTGSLYLSLLSLLDNSDDLHAGDQIGIFSYGSGAQGEFYTGTLQPGFKNSQRKKQINEILNQRTRLTVPEYETMFAQWPKLDAGDYHLDDLKDHSQFTFTGVNESKRQYQTKA</sequence>
<dbReference type="PANTHER" id="PTHR43323">
    <property type="entry name" value="3-HYDROXY-3-METHYLGLUTARYL COENZYME A SYNTHASE"/>
    <property type="match status" value="1"/>
</dbReference>
<dbReference type="GeneID" id="93160738"/>
<feature type="binding site" evidence="4">
    <location>
        <position position="242"/>
    </location>
    <ligand>
        <name>(3S)-3-hydroxy-3-methylglutaryl-CoA</name>
        <dbReference type="ChEBI" id="CHEBI:43074"/>
    </ligand>
</feature>
<dbReference type="Proteomes" id="UP000313312">
    <property type="component" value="Unassembled WGS sequence"/>
</dbReference>
<feature type="binding site" evidence="4">
    <location>
        <position position="275"/>
    </location>
    <ligand>
        <name>(3S)-3-hydroxy-3-methylglutaryl-CoA</name>
        <dbReference type="ChEBI" id="CHEBI:43074"/>
    </ligand>
</feature>
<dbReference type="EMBL" id="QFCR01000004">
    <property type="protein sequence ID" value="TNK90782.1"/>
    <property type="molecule type" value="Genomic_DNA"/>
</dbReference>
<feature type="binding site" evidence="4">
    <location>
        <position position="143"/>
    </location>
    <ligand>
        <name>(3S)-3-hydroxy-3-methylglutaryl-CoA</name>
        <dbReference type="ChEBI" id="CHEBI:43074"/>
    </ligand>
</feature>
<feature type="active site" description="Acyl-thioester intermediate" evidence="3">
    <location>
        <position position="111"/>
    </location>
</feature>
<dbReference type="InterPro" id="IPR013528">
    <property type="entry name" value="HMG_CoA_synth_N"/>
</dbReference>
<dbReference type="Pfam" id="PF01154">
    <property type="entry name" value="HMG_CoA_synt_N"/>
    <property type="match status" value="1"/>
</dbReference>
<feature type="active site" description="Proton donor/acceptor" evidence="3">
    <location>
        <position position="233"/>
    </location>
</feature>
<dbReference type="PANTHER" id="PTHR43323:SF2">
    <property type="entry name" value="HYDROXYMETHYLGLUTARYL-COA SYNTHASE"/>
    <property type="match status" value="1"/>
</dbReference>
<gene>
    <name evidence="7" type="ORF">DID87_02310</name>
</gene>
<comment type="caution">
    <text evidence="7">The sequence shown here is derived from an EMBL/GenBank/DDBJ whole genome shotgun (WGS) entry which is preliminary data.</text>
</comment>
<dbReference type="InterPro" id="IPR013746">
    <property type="entry name" value="HMG_CoA_synt_C_dom"/>
</dbReference>
<dbReference type="InterPro" id="IPR016039">
    <property type="entry name" value="Thiolase-like"/>
</dbReference>
<reference evidence="7 8" key="1">
    <citation type="submission" date="2018-05" db="EMBL/GenBank/DDBJ databases">
        <title>Lactobacillus sanfranciscensis Ah4 draft denome sequence.</title>
        <authorList>
            <person name="Zhang G."/>
        </authorList>
    </citation>
    <scope>NUCLEOTIDE SEQUENCE [LARGE SCALE GENOMIC DNA]</scope>
    <source>
        <strain evidence="7 8">Ah4</strain>
    </source>
</reference>
<dbReference type="GO" id="GO:0004421">
    <property type="term" value="F:hydroxymethylglutaryl-CoA synthase activity"/>
    <property type="evidence" value="ECO:0007669"/>
    <property type="project" value="InterPro"/>
</dbReference>
<feature type="active site" description="Proton donor/acceptor" evidence="3">
    <location>
        <position position="79"/>
    </location>
</feature>
<accession>A0A5C4TKY9</accession>
<dbReference type="SUPFAM" id="SSF53901">
    <property type="entry name" value="Thiolase-like"/>
    <property type="match status" value="2"/>
</dbReference>
<evidence type="ECO:0000313" key="8">
    <source>
        <dbReference type="Proteomes" id="UP000313312"/>
    </source>
</evidence>
<dbReference type="Gene3D" id="3.40.47.10">
    <property type="match status" value="2"/>
</dbReference>
<evidence type="ECO:0000256" key="3">
    <source>
        <dbReference type="PIRSR" id="PIRSR611554-1"/>
    </source>
</evidence>
<organism evidence="7 8">
    <name type="scientific">Fructilactobacillus sanfranciscensis</name>
    <name type="common">Lactobacillus sanfranciscensis</name>
    <dbReference type="NCBI Taxonomy" id="1625"/>
    <lineage>
        <taxon>Bacteria</taxon>
        <taxon>Bacillati</taxon>
        <taxon>Bacillota</taxon>
        <taxon>Bacilli</taxon>
        <taxon>Lactobacillales</taxon>
        <taxon>Lactobacillaceae</taxon>
        <taxon>Fructilactobacillus</taxon>
    </lineage>
</organism>
<evidence type="ECO:0000313" key="7">
    <source>
        <dbReference type="EMBL" id="TNK90782.1"/>
    </source>
</evidence>
<feature type="domain" description="Hydroxymethylglutaryl-coenzyme A synthase N-terminal" evidence="5">
    <location>
        <begin position="2"/>
        <end position="165"/>
    </location>
</feature>
<evidence type="ECO:0000259" key="5">
    <source>
        <dbReference type="Pfam" id="PF01154"/>
    </source>
</evidence>
<evidence type="ECO:0000259" key="6">
    <source>
        <dbReference type="Pfam" id="PF08540"/>
    </source>
</evidence>
<protein>
    <submittedName>
        <fullName evidence="7">Hydroxymethylglutaryl-CoA synthase</fullName>
    </submittedName>
</protein>
<evidence type="ECO:0000256" key="1">
    <source>
        <dbReference type="ARBA" id="ARBA00007061"/>
    </source>
</evidence>
<proteinExistence type="inferred from homology"/>
<dbReference type="AlphaFoldDB" id="A0A5C4TKY9"/>
<feature type="domain" description="Hydroxymethylglutaryl-coenzyme A synthase C-terminal" evidence="6">
    <location>
        <begin position="254"/>
        <end position="346"/>
    </location>
</feature>
<keyword evidence="2" id="KW-0808">Transferase</keyword>
<dbReference type="InterPro" id="IPR011554">
    <property type="entry name" value="HMG_CoA_synthase_prok"/>
</dbReference>
<name>A0A5C4TKY9_FRUSA</name>